<keyword evidence="3" id="KW-1185">Reference proteome</keyword>
<name>A0A813GHM1_POLGL</name>
<feature type="region of interest" description="Disordered" evidence="1">
    <location>
        <begin position="1"/>
        <end position="33"/>
    </location>
</feature>
<feature type="region of interest" description="Disordered" evidence="1">
    <location>
        <begin position="183"/>
        <end position="203"/>
    </location>
</feature>
<feature type="region of interest" description="Disordered" evidence="1">
    <location>
        <begin position="45"/>
        <end position="71"/>
    </location>
</feature>
<proteinExistence type="predicted"/>
<feature type="non-terminal residue" evidence="2">
    <location>
        <position position="1"/>
    </location>
</feature>
<accession>A0A813GHM1</accession>
<dbReference type="EMBL" id="CAJNNV010028404">
    <property type="protein sequence ID" value="CAE8624465.1"/>
    <property type="molecule type" value="Genomic_DNA"/>
</dbReference>
<reference evidence="2" key="1">
    <citation type="submission" date="2021-02" db="EMBL/GenBank/DDBJ databases">
        <authorList>
            <person name="Dougan E. K."/>
            <person name="Rhodes N."/>
            <person name="Thang M."/>
            <person name="Chan C."/>
        </authorList>
    </citation>
    <scope>NUCLEOTIDE SEQUENCE</scope>
</reference>
<organism evidence="2 3">
    <name type="scientific">Polarella glacialis</name>
    <name type="common">Dinoflagellate</name>
    <dbReference type="NCBI Taxonomy" id="89957"/>
    <lineage>
        <taxon>Eukaryota</taxon>
        <taxon>Sar</taxon>
        <taxon>Alveolata</taxon>
        <taxon>Dinophyceae</taxon>
        <taxon>Suessiales</taxon>
        <taxon>Suessiaceae</taxon>
        <taxon>Polarella</taxon>
    </lineage>
</organism>
<evidence type="ECO:0000313" key="3">
    <source>
        <dbReference type="Proteomes" id="UP000654075"/>
    </source>
</evidence>
<sequence length="446" mass="48814">DHMARNKAFVPGPGSYETPDLHGFPLPEGGRVNRKAPNQVERVMFDESPSPAPGAYGVPSDPNKPRNVYGKFSRDPRVTKFIEDETKRTKHIPGPGAHYVQESLESLKPFCPEGGRYLDAHKPAGYFDVAPKIWENNPPPASYDLPGSLQVKSVGRTVYRYESATIDDTKALITKVVGQRNEAPGPGTYKVPDPAPLGGAPSLKGRQLPHSMPHPYAYNCAPDHSRSYLSLAPVRASNNAEQIFGNGWKQGEAAQASKRAGASSGNQQVPLSDLPTGIGEEEKGGGDDGAVQWRSGGFSNLKKSRSASAIRGPKEHPSVEAMSHHYPKLSQKHRGNSTFLPMSSRRSEKLATHDTSEENVRFESSKWKLKAVMEGIQNATAAVLEPLDVDKLKLNAMYSLRDKAVNRMKLQGVSREQQEVILEEMGSLMQERSVDRQVFDGQPLSS</sequence>
<dbReference type="AlphaFoldDB" id="A0A813GHM1"/>
<feature type="region of interest" description="Disordered" evidence="1">
    <location>
        <begin position="254"/>
        <end position="320"/>
    </location>
</feature>
<dbReference type="Proteomes" id="UP000654075">
    <property type="component" value="Unassembled WGS sequence"/>
</dbReference>
<gene>
    <name evidence="2" type="ORF">PGLA1383_LOCUS41587</name>
</gene>
<dbReference type="OrthoDB" id="432634at2759"/>
<evidence type="ECO:0000313" key="2">
    <source>
        <dbReference type="EMBL" id="CAE8624465.1"/>
    </source>
</evidence>
<comment type="caution">
    <text evidence="2">The sequence shown here is derived from an EMBL/GenBank/DDBJ whole genome shotgun (WGS) entry which is preliminary data.</text>
</comment>
<protein>
    <submittedName>
        <fullName evidence="2">Uncharacterized protein</fullName>
    </submittedName>
</protein>
<evidence type="ECO:0000256" key="1">
    <source>
        <dbReference type="SAM" id="MobiDB-lite"/>
    </source>
</evidence>